<protein>
    <submittedName>
        <fullName evidence="2">Uncharacterized protein</fullName>
    </submittedName>
</protein>
<name>A0A8J5MED2_9STRA</name>
<dbReference type="AlphaFoldDB" id="A0A8J5MED2"/>
<accession>A0A8J5MED2</accession>
<sequence length="404" mass="44160">MQEVGVEEVARTQGTFPDVSAVATFMKDKRRDEVALTTRTIMAYMWQLEPDWVTNYMAKKRSGLLALQRMCERLANRVCPRLLENLREYEPSEILNVDETAINFDMPPRVFGPVEDGGTSKHAGRMTAVLTIRADETAHGDPVASDARLDGSVAPAGLHDGSVASAGLIDGSVAPAGRHDDSAAPAGRRDGSVAPAERLDSWVARAAAEPATATPAVTTVSEEVATAESAATLAPDDLYQLLVRPIVKASINQRDTSAETLSDVVFSGRLFDGIMEAIWEKFSSRVKKYAVKTDGVWSVETPQFAAWPKLMQFKMKKRVVDSTKSDQAWKQWLVAARGATVTLMIYEFGMAIPTAKDRDDFMKACILPEETDRAGASAESSLREVVEALREEWGTTFQAVSVVW</sequence>
<dbReference type="EMBL" id="JAENGY010000960">
    <property type="protein sequence ID" value="KAG6954307.1"/>
    <property type="molecule type" value="Genomic_DNA"/>
</dbReference>
<organism evidence="2 3">
    <name type="scientific">Phytophthora aleatoria</name>
    <dbReference type="NCBI Taxonomy" id="2496075"/>
    <lineage>
        <taxon>Eukaryota</taxon>
        <taxon>Sar</taxon>
        <taxon>Stramenopiles</taxon>
        <taxon>Oomycota</taxon>
        <taxon>Peronosporomycetes</taxon>
        <taxon>Peronosporales</taxon>
        <taxon>Peronosporaceae</taxon>
        <taxon>Phytophthora</taxon>
    </lineage>
</organism>
<feature type="non-terminal residue" evidence="2">
    <location>
        <position position="1"/>
    </location>
</feature>
<keyword evidence="3" id="KW-1185">Reference proteome</keyword>
<feature type="compositionally biased region" description="Basic and acidic residues" evidence="1">
    <location>
        <begin position="177"/>
        <end position="191"/>
    </location>
</feature>
<reference evidence="2" key="1">
    <citation type="submission" date="2021-01" db="EMBL/GenBank/DDBJ databases">
        <title>Phytophthora aleatoria, a newly-described species from Pinus radiata is distinct from Phytophthora cactorum isolates based on comparative genomics.</title>
        <authorList>
            <person name="Mcdougal R."/>
            <person name="Panda P."/>
            <person name="Williams N."/>
            <person name="Studholme D.J."/>
        </authorList>
    </citation>
    <scope>NUCLEOTIDE SEQUENCE</scope>
    <source>
        <strain evidence="2">NZFS 4037</strain>
    </source>
</reference>
<evidence type="ECO:0000313" key="3">
    <source>
        <dbReference type="Proteomes" id="UP000709295"/>
    </source>
</evidence>
<dbReference type="Proteomes" id="UP000709295">
    <property type="component" value="Unassembled WGS sequence"/>
</dbReference>
<evidence type="ECO:0000313" key="2">
    <source>
        <dbReference type="EMBL" id="KAG6954307.1"/>
    </source>
</evidence>
<proteinExistence type="predicted"/>
<gene>
    <name evidence="2" type="ORF">JG688_00012432</name>
</gene>
<feature type="region of interest" description="Disordered" evidence="1">
    <location>
        <begin position="174"/>
        <end position="194"/>
    </location>
</feature>
<comment type="caution">
    <text evidence="2">The sequence shown here is derived from an EMBL/GenBank/DDBJ whole genome shotgun (WGS) entry which is preliminary data.</text>
</comment>
<evidence type="ECO:0000256" key="1">
    <source>
        <dbReference type="SAM" id="MobiDB-lite"/>
    </source>
</evidence>